<reference evidence="1 2" key="1">
    <citation type="submission" date="2016-08" db="EMBL/GenBank/DDBJ databases">
        <title>Draft genome sequence of Candidatus Piscirickettsia litoralis, from seawater.</title>
        <authorList>
            <person name="Wan X."/>
            <person name="Lee A.J."/>
            <person name="Hou S."/>
            <person name="Donachie S.P."/>
        </authorList>
    </citation>
    <scope>NUCLEOTIDE SEQUENCE [LARGE SCALE GENOMIC DNA]</scope>
    <source>
        <strain evidence="1 2">Y2</strain>
    </source>
</reference>
<gene>
    <name evidence="1" type="ORF">BGC07_17655</name>
</gene>
<dbReference type="RefSeq" id="WP_069314376.1">
    <property type="nucleotide sequence ID" value="NZ_MDTU01000005.1"/>
</dbReference>
<dbReference type="Proteomes" id="UP000094329">
    <property type="component" value="Unassembled WGS sequence"/>
</dbReference>
<protein>
    <submittedName>
        <fullName evidence="1">Uncharacterized protein</fullName>
    </submittedName>
</protein>
<name>A0ABX3A1G1_9GAMM</name>
<proteinExistence type="predicted"/>
<evidence type="ECO:0000313" key="2">
    <source>
        <dbReference type="Proteomes" id="UP000094329"/>
    </source>
</evidence>
<keyword evidence="2" id="KW-1185">Reference proteome</keyword>
<comment type="caution">
    <text evidence="1">The sequence shown here is derived from an EMBL/GenBank/DDBJ whole genome shotgun (WGS) entry which is preliminary data.</text>
</comment>
<evidence type="ECO:0000313" key="1">
    <source>
        <dbReference type="EMBL" id="ODN41240.1"/>
    </source>
</evidence>
<organism evidence="1 2">
    <name type="scientific">Piscirickettsia litoralis</name>
    <dbReference type="NCBI Taxonomy" id="1891921"/>
    <lineage>
        <taxon>Bacteria</taxon>
        <taxon>Pseudomonadati</taxon>
        <taxon>Pseudomonadota</taxon>
        <taxon>Gammaproteobacteria</taxon>
        <taxon>Thiotrichales</taxon>
        <taxon>Piscirickettsiaceae</taxon>
        <taxon>Piscirickettsia</taxon>
    </lineage>
</organism>
<dbReference type="EMBL" id="MDTU01000005">
    <property type="protein sequence ID" value="ODN41240.1"/>
    <property type="molecule type" value="Genomic_DNA"/>
</dbReference>
<accession>A0ABX3A1G1</accession>
<sequence length="128" mass="14362">MKADYTTKIHSSLGESFHTIYKSNQGHNYLFRCKDAPEHTQKLKIGVGGYCIDGVHIVDLLSACIDRLSSPKSHKILSEAIAQLYQVQDLLTTCEGEAALKAEEKQSVESLKDCVFRLYKELGIESER</sequence>